<evidence type="ECO:0000256" key="1">
    <source>
        <dbReference type="SAM" id="Phobius"/>
    </source>
</evidence>
<evidence type="ECO:0000313" key="2">
    <source>
        <dbReference type="EMBL" id="BAY83197.1"/>
    </source>
</evidence>
<gene>
    <name evidence="2" type="ORF">NIES267_26840</name>
</gene>
<dbReference type="Proteomes" id="UP000218418">
    <property type="component" value="Chromosome"/>
</dbReference>
<keyword evidence="3" id="KW-1185">Reference proteome</keyword>
<feature type="transmembrane region" description="Helical" evidence="1">
    <location>
        <begin position="126"/>
        <end position="145"/>
    </location>
</feature>
<keyword evidence="1" id="KW-1133">Transmembrane helix</keyword>
<keyword evidence="1" id="KW-0472">Membrane</keyword>
<protein>
    <submittedName>
        <fullName evidence="2">Uncharacterized protein</fullName>
    </submittedName>
</protein>
<dbReference type="AlphaFoldDB" id="A0A1Z4LPQ0"/>
<accession>A0A1Z4LPQ0</accession>
<feature type="transmembrane region" description="Helical" evidence="1">
    <location>
        <begin position="92"/>
        <end position="114"/>
    </location>
</feature>
<reference evidence="2 3" key="1">
    <citation type="submission" date="2017-06" db="EMBL/GenBank/DDBJ databases">
        <title>Genome sequencing of cyanobaciteial culture collection at National Institute for Environmental Studies (NIES).</title>
        <authorList>
            <person name="Hirose Y."/>
            <person name="Shimura Y."/>
            <person name="Fujisawa T."/>
            <person name="Nakamura Y."/>
            <person name="Kawachi M."/>
        </authorList>
    </citation>
    <scope>NUCLEOTIDE SEQUENCE [LARGE SCALE GENOMIC DNA]</scope>
    <source>
        <strain evidence="2 3">NIES-267</strain>
    </source>
</reference>
<dbReference type="OrthoDB" id="425810at2"/>
<keyword evidence="1" id="KW-0812">Transmembrane</keyword>
<name>A0A1Z4LPQ0_9CYAN</name>
<proteinExistence type="predicted"/>
<evidence type="ECO:0000313" key="3">
    <source>
        <dbReference type="Proteomes" id="UP000218418"/>
    </source>
</evidence>
<sequence>MDFEREVPVENSTEELEFAEPDSSRKPLKILRNTEALLRRPTVAALVPILPPKLSENLQEASDIADDSLEELAEIDLSKVNDWELRPFRIRIGLSCVGFSSLMILVLALFFTTLHPEMTATQQIGTFWSEYIWFVCLGVAGMFLLGREAMRPINKDNLEDDW</sequence>
<dbReference type="EMBL" id="AP018227">
    <property type="protein sequence ID" value="BAY83197.1"/>
    <property type="molecule type" value="Genomic_DNA"/>
</dbReference>
<organism evidence="2 3">
    <name type="scientific">Calothrix parasitica NIES-267</name>
    <dbReference type="NCBI Taxonomy" id="1973488"/>
    <lineage>
        <taxon>Bacteria</taxon>
        <taxon>Bacillati</taxon>
        <taxon>Cyanobacteriota</taxon>
        <taxon>Cyanophyceae</taxon>
        <taxon>Nostocales</taxon>
        <taxon>Calotrichaceae</taxon>
        <taxon>Calothrix</taxon>
    </lineage>
</organism>